<name>A0ACB0KD30_TRIPR</name>
<gene>
    <name evidence="1" type="ORF">MILVUS5_LOCUS22189</name>
</gene>
<dbReference type="EMBL" id="CASHSV030000206">
    <property type="protein sequence ID" value="CAJ2655207.1"/>
    <property type="molecule type" value="Genomic_DNA"/>
</dbReference>
<reference evidence="1" key="1">
    <citation type="submission" date="2023-10" db="EMBL/GenBank/DDBJ databases">
        <authorList>
            <person name="Rodriguez Cubillos JULIANA M."/>
            <person name="De Vega J."/>
        </authorList>
    </citation>
    <scope>NUCLEOTIDE SEQUENCE</scope>
</reference>
<keyword evidence="2" id="KW-1185">Reference proteome</keyword>
<dbReference type="Proteomes" id="UP001177021">
    <property type="component" value="Unassembled WGS sequence"/>
</dbReference>
<proteinExistence type="predicted"/>
<accession>A0ACB0KD30</accession>
<evidence type="ECO:0000313" key="2">
    <source>
        <dbReference type="Proteomes" id="UP001177021"/>
    </source>
</evidence>
<protein>
    <submittedName>
        <fullName evidence="1">Uncharacterized protein</fullName>
    </submittedName>
</protein>
<evidence type="ECO:0000313" key="1">
    <source>
        <dbReference type="EMBL" id="CAJ2655207.1"/>
    </source>
</evidence>
<organism evidence="1 2">
    <name type="scientific">Trifolium pratense</name>
    <name type="common">Red clover</name>
    <dbReference type="NCBI Taxonomy" id="57577"/>
    <lineage>
        <taxon>Eukaryota</taxon>
        <taxon>Viridiplantae</taxon>
        <taxon>Streptophyta</taxon>
        <taxon>Embryophyta</taxon>
        <taxon>Tracheophyta</taxon>
        <taxon>Spermatophyta</taxon>
        <taxon>Magnoliopsida</taxon>
        <taxon>eudicotyledons</taxon>
        <taxon>Gunneridae</taxon>
        <taxon>Pentapetalae</taxon>
        <taxon>rosids</taxon>
        <taxon>fabids</taxon>
        <taxon>Fabales</taxon>
        <taxon>Fabaceae</taxon>
        <taxon>Papilionoideae</taxon>
        <taxon>50 kb inversion clade</taxon>
        <taxon>NPAAA clade</taxon>
        <taxon>Hologalegina</taxon>
        <taxon>IRL clade</taxon>
        <taxon>Trifolieae</taxon>
        <taxon>Trifolium</taxon>
    </lineage>
</organism>
<sequence length="147" mass="17159">MIRNCLCKGKKLWFKLSCLFIFCSSFFLHRLLPLNVSHFSHNFLIYIMQTIFYHLLVTSIFSSMTMQKPPSPAILTRIVHIIYIILLSVLMVFASIHLCIDYFLSLIFGRTMVKRNASRNDKLETMPQPTNSRITIAARDDPRGHNY</sequence>
<comment type="caution">
    <text evidence="1">The sequence shown here is derived from an EMBL/GenBank/DDBJ whole genome shotgun (WGS) entry which is preliminary data.</text>
</comment>